<proteinExistence type="predicted"/>
<reference evidence="1" key="2">
    <citation type="submission" date="2021-09" db="EMBL/GenBank/DDBJ databases">
        <authorList>
            <person name="Gilroy R."/>
        </authorList>
    </citation>
    <scope>NUCLEOTIDE SEQUENCE</scope>
    <source>
        <strain evidence="1">4100</strain>
    </source>
</reference>
<dbReference type="PANTHER" id="PTHR43566:SF2">
    <property type="entry name" value="DUF4143 DOMAIN-CONTAINING PROTEIN"/>
    <property type="match status" value="1"/>
</dbReference>
<comment type="caution">
    <text evidence="1">The sequence shown here is derived from an EMBL/GenBank/DDBJ whole genome shotgun (WGS) entry which is preliminary data.</text>
</comment>
<gene>
    <name evidence="1" type="ORF">K8V47_04375</name>
</gene>
<organism evidence="1 2">
    <name type="scientific">Candidatus Amulumruptor caecigallinarius</name>
    <dbReference type="NCBI Taxonomy" id="2109911"/>
    <lineage>
        <taxon>Bacteria</taxon>
        <taxon>Pseudomonadati</taxon>
        <taxon>Bacteroidota</taxon>
        <taxon>Bacteroidia</taxon>
        <taxon>Bacteroidales</taxon>
        <taxon>Muribaculaceae</taxon>
        <taxon>Candidatus Amulumruptor</taxon>
    </lineage>
</organism>
<dbReference type="PANTHER" id="PTHR43566">
    <property type="entry name" value="CONSERVED PROTEIN"/>
    <property type="match status" value="1"/>
</dbReference>
<accession>A0A4Q0UB96</accession>
<dbReference type="EMBL" id="DYXT01000026">
    <property type="protein sequence ID" value="HJE38978.1"/>
    <property type="molecule type" value="Genomic_DNA"/>
</dbReference>
<dbReference type="Proteomes" id="UP000711407">
    <property type="component" value="Unassembled WGS sequence"/>
</dbReference>
<protein>
    <submittedName>
        <fullName evidence="1">DUF4143 domain-containing protein</fullName>
    </submittedName>
</protein>
<dbReference type="AlphaFoldDB" id="A0A4Q0UB96"/>
<dbReference type="Pfam" id="PF13635">
    <property type="entry name" value="DUF4143"/>
    <property type="match status" value="1"/>
</dbReference>
<dbReference type="InterPro" id="IPR041682">
    <property type="entry name" value="AAA_14"/>
</dbReference>
<evidence type="ECO:0000313" key="1">
    <source>
        <dbReference type="EMBL" id="HJE38978.1"/>
    </source>
</evidence>
<reference evidence="1" key="1">
    <citation type="journal article" date="2021" name="PeerJ">
        <title>Extensive microbial diversity within the chicken gut microbiome revealed by metagenomics and culture.</title>
        <authorList>
            <person name="Gilroy R."/>
            <person name="Ravi A."/>
            <person name="Getino M."/>
            <person name="Pursley I."/>
            <person name="Horton D.L."/>
            <person name="Alikhan N.F."/>
            <person name="Baker D."/>
            <person name="Gharbi K."/>
            <person name="Hall N."/>
            <person name="Watson M."/>
            <person name="Adriaenssens E.M."/>
            <person name="Foster-Nyarko E."/>
            <person name="Jarju S."/>
            <person name="Secka A."/>
            <person name="Antonio M."/>
            <person name="Oren A."/>
            <person name="Chaudhuri R.R."/>
            <person name="La Ragione R."/>
            <person name="Hildebrand F."/>
            <person name="Pallen M.J."/>
        </authorList>
    </citation>
    <scope>NUCLEOTIDE SEQUENCE</scope>
    <source>
        <strain evidence="1">4100</strain>
    </source>
</reference>
<evidence type="ECO:0000313" key="2">
    <source>
        <dbReference type="Proteomes" id="UP000711407"/>
    </source>
</evidence>
<dbReference type="Pfam" id="PF13173">
    <property type="entry name" value="AAA_14"/>
    <property type="match status" value="1"/>
</dbReference>
<dbReference type="InterPro" id="IPR025420">
    <property type="entry name" value="DUF4143"/>
</dbReference>
<name>A0A4Q0UB96_9BACT</name>
<sequence>MKYLPRIADAELKMRLNYMGAVLIEGPKWCGKTTTAEQQAHSVIKLQDPDMRGAYLATAEAKPSNLLKGETPRLIDEWQDAPILWDAVRTEIDKRGGEAGQFILTGSNSVDETQINHSGTGRISRMKMYPMSLFESGESSGEISLLDLFDHPEMEIDGIMSNVGINDLIRFACRGGWPAALKLHNFKESFRIAKDYLEGVVESDIIKVDGVRRNPRLALAIIKSYARNLCTLAKKVNLLKDVKAMNEGCTDRTFDDYVKALARLFVIQDLSAWSPAVRSSTVIRRSPKRGLVDPSIAVAALGLSPEVLETDLKTFGFIFECMAIRDLRAYSQAANGALSYYHDRYDLEADAVLHLSDGRYALIEFKLGSAEIDTGASHLLEIRELVRKFNAKETQVQMREPDLLMVVTGGPIAYRRPDGVLVIPLACLKN</sequence>